<feature type="transmembrane region" description="Helical" evidence="1">
    <location>
        <begin position="132"/>
        <end position="154"/>
    </location>
</feature>
<accession>A0A0D0AQ71</accession>
<dbReference type="Proteomes" id="UP000054485">
    <property type="component" value="Unassembled WGS sequence"/>
</dbReference>
<dbReference type="AlphaFoldDB" id="A0A0D0AQ71"/>
<feature type="transmembrane region" description="Helical" evidence="1">
    <location>
        <begin position="63"/>
        <end position="87"/>
    </location>
</feature>
<dbReference type="InParanoid" id="A0A0D0AQ71"/>
<organism evidence="2 3">
    <name type="scientific">Suillus luteus UH-Slu-Lm8-n1</name>
    <dbReference type="NCBI Taxonomy" id="930992"/>
    <lineage>
        <taxon>Eukaryota</taxon>
        <taxon>Fungi</taxon>
        <taxon>Dikarya</taxon>
        <taxon>Basidiomycota</taxon>
        <taxon>Agaricomycotina</taxon>
        <taxon>Agaricomycetes</taxon>
        <taxon>Agaricomycetidae</taxon>
        <taxon>Boletales</taxon>
        <taxon>Suillineae</taxon>
        <taxon>Suillaceae</taxon>
        <taxon>Suillus</taxon>
    </lineage>
</organism>
<keyword evidence="1" id="KW-0812">Transmembrane</keyword>
<keyword evidence="3" id="KW-1185">Reference proteome</keyword>
<reference evidence="2 3" key="1">
    <citation type="submission" date="2014-04" db="EMBL/GenBank/DDBJ databases">
        <authorList>
            <consortium name="DOE Joint Genome Institute"/>
            <person name="Kuo A."/>
            <person name="Ruytinx J."/>
            <person name="Rineau F."/>
            <person name="Colpaert J."/>
            <person name="Kohler A."/>
            <person name="Nagy L.G."/>
            <person name="Floudas D."/>
            <person name="Copeland A."/>
            <person name="Barry K.W."/>
            <person name="Cichocki N."/>
            <person name="Veneault-Fourrey C."/>
            <person name="LaButti K."/>
            <person name="Lindquist E.A."/>
            <person name="Lipzen A."/>
            <person name="Lundell T."/>
            <person name="Morin E."/>
            <person name="Murat C."/>
            <person name="Sun H."/>
            <person name="Tunlid A."/>
            <person name="Henrissat B."/>
            <person name="Grigoriev I.V."/>
            <person name="Hibbett D.S."/>
            <person name="Martin F."/>
            <person name="Nordberg H.P."/>
            <person name="Cantor M.N."/>
            <person name="Hua S.X."/>
        </authorList>
    </citation>
    <scope>NUCLEOTIDE SEQUENCE [LARGE SCALE GENOMIC DNA]</scope>
    <source>
        <strain evidence="2 3">UH-Slu-Lm8-n1</strain>
    </source>
</reference>
<reference evidence="3" key="2">
    <citation type="submission" date="2015-01" db="EMBL/GenBank/DDBJ databases">
        <title>Evolutionary Origins and Diversification of the Mycorrhizal Mutualists.</title>
        <authorList>
            <consortium name="DOE Joint Genome Institute"/>
            <consortium name="Mycorrhizal Genomics Consortium"/>
            <person name="Kohler A."/>
            <person name="Kuo A."/>
            <person name="Nagy L.G."/>
            <person name="Floudas D."/>
            <person name="Copeland A."/>
            <person name="Barry K.W."/>
            <person name="Cichocki N."/>
            <person name="Veneault-Fourrey C."/>
            <person name="LaButti K."/>
            <person name="Lindquist E.A."/>
            <person name="Lipzen A."/>
            <person name="Lundell T."/>
            <person name="Morin E."/>
            <person name="Murat C."/>
            <person name="Riley R."/>
            <person name="Ohm R."/>
            <person name="Sun H."/>
            <person name="Tunlid A."/>
            <person name="Henrissat B."/>
            <person name="Grigoriev I.V."/>
            <person name="Hibbett D.S."/>
            <person name="Martin F."/>
        </authorList>
    </citation>
    <scope>NUCLEOTIDE SEQUENCE [LARGE SCALE GENOMIC DNA]</scope>
    <source>
        <strain evidence="3">UH-Slu-Lm8-n1</strain>
    </source>
</reference>
<feature type="transmembrane region" description="Helical" evidence="1">
    <location>
        <begin position="99"/>
        <end position="120"/>
    </location>
</feature>
<sequence>MAANCTPTVELPNPCTSLAFLTAETANQLEVSRYLYWATVGAFLWDWTLSLPDEIRIVRKTGIRLPIAAYLISRLGTVAYLVIATVFQALPVEGSCQTVLWIIGFSYPFAAPATAALFFFRVRAVYDRSTIVTVIFGALWLGTLGAALALPFMLKGAHIGTTDYCIQTSVKPGASAVVIINACSDTLVFLAISWRLAHNTFGGESWGSRMRSFYKGDGLPRLSKTLLQSGQAYYLATVGLNVATMVMILNPSAPPVYHAFLSLPNIALENSMACRVFRSIHLGTILPSLTSRSLSTSGSLAVRVPSGMIRYEDRLPHHVRHLHSTPLDITVTTDHSSFEEPGKHAFMIDQTNGAV</sequence>
<dbReference type="OrthoDB" id="3038990at2759"/>
<dbReference type="STRING" id="930992.A0A0D0AQ71"/>
<name>A0A0D0AQ71_9AGAM</name>
<evidence type="ECO:0000256" key="1">
    <source>
        <dbReference type="SAM" id="Phobius"/>
    </source>
</evidence>
<evidence type="ECO:0000313" key="2">
    <source>
        <dbReference type="EMBL" id="KIK40189.1"/>
    </source>
</evidence>
<gene>
    <name evidence="2" type="ORF">CY34DRAFT_766346</name>
</gene>
<protein>
    <submittedName>
        <fullName evidence="2">Uncharacterized protein</fullName>
    </submittedName>
</protein>
<keyword evidence="1" id="KW-0472">Membrane</keyword>
<proteinExistence type="predicted"/>
<evidence type="ECO:0000313" key="3">
    <source>
        <dbReference type="Proteomes" id="UP000054485"/>
    </source>
</evidence>
<keyword evidence="1" id="KW-1133">Transmembrane helix</keyword>
<dbReference type="HOGENOM" id="CLU_060549_0_0_1"/>
<dbReference type="EMBL" id="KN835312">
    <property type="protein sequence ID" value="KIK40189.1"/>
    <property type="molecule type" value="Genomic_DNA"/>
</dbReference>